<dbReference type="InterPro" id="IPR003719">
    <property type="entry name" value="Phenazine_PhzF-like"/>
</dbReference>
<organism evidence="2 3">
    <name type="scientific">Kineococcus rhizosphaerae</name>
    <dbReference type="NCBI Taxonomy" id="559628"/>
    <lineage>
        <taxon>Bacteria</taxon>
        <taxon>Bacillati</taxon>
        <taxon>Actinomycetota</taxon>
        <taxon>Actinomycetes</taxon>
        <taxon>Kineosporiales</taxon>
        <taxon>Kineosporiaceae</taxon>
        <taxon>Kineococcus</taxon>
    </lineage>
</organism>
<dbReference type="NCBIfam" id="TIGR00654">
    <property type="entry name" value="PhzF_family"/>
    <property type="match status" value="1"/>
</dbReference>
<dbReference type="OrthoDB" id="9788221at2"/>
<evidence type="ECO:0000313" key="2">
    <source>
        <dbReference type="EMBL" id="PRY16631.1"/>
    </source>
</evidence>
<dbReference type="RefSeq" id="WP_106208763.1">
    <property type="nucleotide sequence ID" value="NZ_PVZF01000003.1"/>
</dbReference>
<dbReference type="PANTHER" id="PTHR13774">
    <property type="entry name" value="PHENAZINE BIOSYNTHESIS PROTEIN"/>
    <property type="match status" value="1"/>
</dbReference>
<protein>
    <submittedName>
        <fullName evidence="2">PhzF family phenazine biosynthesis protein</fullName>
    </submittedName>
</protein>
<name>A0A2T0R657_9ACTN</name>
<dbReference type="Gene3D" id="3.10.310.10">
    <property type="entry name" value="Diaminopimelate Epimerase, Chain A, domain 1"/>
    <property type="match status" value="2"/>
</dbReference>
<dbReference type="AlphaFoldDB" id="A0A2T0R657"/>
<reference evidence="2 3" key="1">
    <citation type="submission" date="2018-03" db="EMBL/GenBank/DDBJ databases">
        <title>Genomic Encyclopedia of Archaeal and Bacterial Type Strains, Phase II (KMG-II): from individual species to whole genera.</title>
        <authorList>
            <person name="Goeker M."/>
        </authorList>
    </citation>
    <scope>NUCLEOTIDE SEQUENCE [LARGE SCALE GENOMIC DNA]</scope>
    <source>
        <strain evidence="2 3">DSM 19711</strain>
    </source>
</reference>
<dbReference type="EMBL" id="PVZF01000003">
    <property type="protein sequence ID" value="PRY16631.1"/>
    <property type="molecule type" value="Genomic_DNA"/>
</dbReference>
<dbReference type="PANTHER" id="PTHR13774:SF32">
    <property type="entry name" value="ANTISENSE-ENHANCING SEQUENCE 1"/>
    <property type="match status" value="1"/>
</dbReference>
<dbReference type="GO" id="GO:0005737">
    <property type="term" value="C:cytoplasm"/>
    <property type="evidence" value="ECO:0007669"/>
    <property type="project" value="TreeGrafter"/>
</dbReference>
<dbReference type="Pfam" id="PF02567">
    <property type="entry name" value="PhzC-PhzF"/>
    <property type="match status" value="1"/>
</dbReference>
<feature type="active site" evidence="1">
    <location>
        <position position="47"/>
    </location>
</feature>
<gene>
    <name evidence="2" type="ORF">CLV37_10362</name>
</gene>
<dbReference type="Proteomes" id="UP000238083">
    <property type="component" value="Unassembled WGS sequence"/>
</dbReference>
<comment type="caution">
    <text evidence="2">The sequence shown here is derived from an EMBL/GenBank/DDBJ whole genome shotgun (WGS) entry which is preliminary data.</text>
</comment>
<proteinExistence type="predicted"/>
<evidence type="ECO:0000256" key="1">
    <source>
        <dbReference type="PIRSR" id="PIRSR016184-1"/>
    </source>
</evidence>
<dbReference type="PIRSF" id="PIRSF016184">
    <property type="entry name" value="PhzC_PhzF"/>
    <property type="match status" value="1"/>
</dbReference>
<sequence>MSRHRFTQLDVFSPDPLGGNPLAVVHDADGLPDATLRRFAAWTNLSETAFLLRPTHPDADYRVRILTPGEEFAFAGHPTLGSARAWLEAGGTPRRDGVVVQESGIGLVEVHVEAGSGGERLSFTAPPLLRQGPLDPGLLERVRRGLGLDAAQVVASAHLDNGPGWIVVRVPDAATALALRPDPAGLAGLAVGVVGNHPAGAATAVEVRAFAASPDGRLLDEDPVTGSLNAVVGQWLSDLPARYTAAQGTALGRTGRVHVTREDGRVRVGGATRIVVAGTVDL</sequence>
<dbReference type="GO" id="GO:0016853">
    <property type="term" value="F:isomerase activity"/>
    <property type="evidence" value="ECO:0007669"/>
    <property type="project" value="TreeGrafter"/>
</dbReference>
<accession>A0A2T0R657</accession>
<dbReference type="SUPFAM" id="SSF54506">
    <property type="entry name" value="Diaminopimelate epimerase-like"/>
    <property type="match status" value="1"/>
</dbReference>
<evidence type="ECO:0000313" key="3">
    <source>
        <dbReference type="Proteomes" id="UP000238083"/>
    </source>
</evidence>
<keyword evidence="3" id="KW-1185">Reference proteome</keyword>